<gene>
    <name evidence="1" type="ORF">Hfx1149_00670</name>
</gene>
<sequence length="185" mass="21104">MTDEFLTKGLEEDRYVKALQLVDQFESEIEALLFEFDQRMVDQHPDLFDSSTDPNVKSQRSSSALAIHRLNHSMKGPLAPTEGKAYTMNVHLYWMPPTEYGRTDIDGALRAFGYKIKHADRSIDTRVAEQTRAGDWSVEMSGNPYDKNTVFYRHVSSAAEIEETADILVRHFSEFGDEYAMSPDA</sequence>
<reference evidence="1" key="1">
    <citation type="submission" date="2019-09" db="EMBL/GenBank/DDBJ databases">
        <title>Genomic analysis of Haloferax sp. CBA1149.</title>
        <authorList>
            <person name="Roh S.W."/>
        </authorList>
    </citation>
    <scope>NUCLEOTIDE SEQUENCE</scope>
    <source>
        <strain evidence="1">CBA1149</strain>
    </source>
</reference>
<dbReference type="EMBL" id="VZUS01000001">
    <property type="protein sequence ID" value="KAB1186620.1"/>
    <property type="molecule type" value="Genomic_DNA"/>
</dbReference>
<name>A0A643JQG4_9EURY</name>
<dbReference type="RefSeq" id="WP_151134484.1">
    <property type="nucleotide sequence ID" value="NZ_VZUS01000001.1"/>
</dbReference>
<protein>
    <submittedName>
        <fullName evidence="1">Uncharacterized protein</fullName>
    </submittedName>
</protein>
<organism evidence="1">
    <name type="scientific">Haloferax sp. CBA1149</name>
    <dbReference type="NCBI Taxonomy" id="2650753"/>
    <lineage>
        <taxon>Archaea</taxon>
        <taxon>Methanobacteriati</taxon>
        <taxon>Methanobacteriota</taxon>
        <taxon>Stenosarchaea group</taxon>
        <taxon>Halobacteria</taxon>
        <taxon>Halobacteriales</taxon>
        <taxon>Haloferacaceae</taxon>
        <taxon>Haloferax</taxon>
    </lineage>
</organism>
<evidence type="ECO:0000313" key="1">
    <source>
        <dbReference type="EMBL" id="KAB1186620.1"/>
    </source>
</evidence>
<dbReference type="AlphaFoldDB" id="A0A643JQG4"/>
<accession>A0A643JQG4</accession>
<comment type="caution">
    <text evidence="1">The sequence shown here is derived from an EMBL/GenBank/DDBJ whole genome shotgun (WGS) entry which is preliminary data.</text>
</comment>
<proteinExistence type="predicted"/>